<evidence type="ECO:0000313" key="2">
    <source>
        <dbReference type="Proteomes" id="UP001059120"/>
    </source>
</evidence>
<reference evidence="1" key="1">
    <citation type="submission" date="2022-01" db="EMBL/GenBank/DDBJ databases">
        <title>Alginate degradation mechanism of Vibrio pelagius WXL662.</title>
        <authorList>
            <person name="He X."/>
        </authorList>
    </citation>
    <scope>NUCLEOTIDE SEQUENCE</scope>
    <source>
        <strain evidence="1">WXL662</strain>
    </source>
</reference>
<sequence>MKKTQILPLAAIISGLLVGCGGGGGGGGGGVTPVTPKYTWQMLSLNSVERSAVASGCSIVAQDESDANGTKVIAAYKATANFNILFHDENGVITATNQSDANGRFVIDSGEVPDGGYVSLEEIDGSIQGTQDVYMFTVSKELLSDMTLNVRQHSSTYSCYQGEQSKKANVDQNAAVKVDQVSSDTSYYQTSYIDNATSGKMIASGIPVNSDIPASDNVLVTLFESYNGTEARDLSHYVVVDASYVYDSSQGSGSKSGAPTDENLVKPTFTAAGLTLKNTSKIDVEIDNEIHTWQSIYESGQVYGVIDGTSPIDNWSFNIEANTDVAFGNWDVKIYDSVDSTGTTVALPTLSTLTASITTTGCTGYCLSADGYVLSEYQIQRTHLRSSNENKRNFYQTIFAAPNKEQVLMNSTDEELSIDNNNDRLEVSLAQLDTEKEAQVKQFFAQNIDPQVLISSTVPNYNDVNGLLSMASDDKLRRIEIMGNEVQFYQQGVN</sequence>
<gene>
    <name evidence="1" type="ORF">LZI70_02035</name>
</gene>
<keyword evidence="1" id="KW-0282">Flagellum</keyword>
<keyword evidence="2" id="KW-1185">Reference proteome</keyword>
<dbReference type="EMBL" id="CP090614">
    <property type="protein sequence ID" value="UTT85103.1"/>
    <property type="molecule type" value="Genomic_DNA"/>
</dbReference>
<organism evidence="1 2">
    <name type="scientific">Vibrio pelagius</name>
    <dbReference type="NCBI Taxonomy" id="28169"/>
    <lineage>
        <taxon>Bacteria</taxon>
        <taxon>Pseudomonadati</taxon>
        <taxon>Pseudomonadota</taxon>
        <taxon>Gammaproteobacteria</taxon>
        <taxon>Vibrionales</taxon>
        <taxon>Vibrionaceae</taxon>
        <taxon>Vibrio</taxon>
    </lineage>
</organism>
<proteinExistence type="predicted"/>
<accession>A0ABY5G4N2</accession>
<dbReference type="PROSITE" id="PS51257">
    <property type="entry name" value="PROKAR_LIPOPROTEIN"/>
    <property type="match status" value="1"/>
</dbReference>
<keyword evidence="1" id="KW-0969">Cilium</keyword>
<evidence type="ECO:0000313" key="1">
    <source>
        <dbReference type="EMBL" id="UTT85103.1"/>
    </source>
</evidence>
<dbReference type="RefSeq" id="WP_255231030.1">
    <property type="nucleotide sequence ID" value="NZ_CP090614.1"/>
</dbReference>
<keyword evidence="1" id="KW-0966">Cell projection</keyword>
<name>A0ABY5G4N2_VIBPE</name>
<dbReference type="Proteomes" id="UP001059120">
    <property type="component" value="Chromosome 1"/>
</dbReference>
<protein>
    <submittedName>
        <fullName evidence="1">Flagellar sheath protein A</fullName>
    </submittedName>
</protein>